<sequence length="105" mass="11990">MSGSMGNFKTKVLTCGSKVQLLFLQRLSTSFQVDELSRVDRKPHLVKRRTGKCPSELQQKQIGGERNLLRVVISKRKRKRFSRLGNKRFATFLGHSLCLLEVSKA</sequence>
<name>A0A6A4SWG4_SCOMX</name>
<dbReference type="Proteomes" id="UP000438429">
    <property type="component" value="Unassembled WGS sequence"/>
</dbReference>
<evidence type="ECO:0000313" key="1">
    <source>
        <dbReference type="EMBL" id="KAF0034412.1"/>
    </source>
</evidence>
<proteinExistence type="predicted"/>
<organism evidence="1 2">
    <name type="scientific">Scophthalmus maximus</name>
    <name type="common">Turbot</name>
    <name type="synonym">Psetta maxima</name>
    <dbReference type="NCBI Taxonomy" id="52904"/>
    <lineage>
        <taxon>Eukaryota</taxon>
        <taxon>Metazoa</taxon>
        <taxon>Chordata</taxon>
        <taxon>Craniata</taxon>
        <taxon>Vertebrata</taxon>
        <taxon>Euteleostomi</taxon>
        <taxon>Actinopterygii</taxon>
        <taxon>Neopterygii</taxon>
        <taxon>Teleostei</taxon>
        <taxon>Neoteleostei</taxon>
        <taxon>Acanthomorphata</taxon>
        <taxon>Carangaria</taxon>
        <taxon>Pleuronectiformes</taxon>
        <taxon>Pleuronectoidei</taxon>
        <taxon>Scophthalmidae</taxon>
        <taxon>Scophthalmus</taxon>
    </lineage>
</organism>
<dbReference type="AlphaFoldDB" id="A0A6A4SWG4"/>
<gene>
    <name evidence="1" type="ORF">F2P81_012170</name>
</gene>
<dbReference type="EMBL" id="VEVO01000011">
    <property type="protein sequence ID" value="KAF0034412.1"/>
    <property type="molecule type" value="Genomic_DNA"/>
</dbReference>
<reference evidence="1 2" key="1">
    <citation type="submission" date="2019-06" db="EMBL/GenBank/DDBJ databases">
        <title>Draft genomes of female and male turbot (Scophthalmus maximus).</title>
        <authorList>
            <person name="Xu H."/>
            <person name="Xu X.-W."/>
            <person name="Shao C."/>
            <person name="Chen S."/>
        </authorList>
    </citation>
    <scope>NUCLEOTIDE SEQUENCE [LARGE SCALE GENOMIC DNA]</scope>
    <source>
        <strain evidence="1">Ysfricsl-2016a</strain>
        <tissue evidence="1">Blood</tissue>
    </source>
</reference>
<protein>
    <submittedName>
        <fullName evidence="1">Uncharacterized protein</fullName>
    </submittedName>
</protein>
<accession>A0A6A4SWG4</accession>
<evidence type="ECO:0000313" key="2">
    <source>
        <dbReference type="Proteomes" id="UP000438429"/>
    </source>
</evidence>
<comment type="caution">
    <text evidence="1">The sequence shown here is derived from an EMBL/GenBank/DDBJ whole genome shotgun (WGS) entry which is preliminary data.</text>
</comment>